<dbReference type="AlphaFoldDB" id="F9D1W4"/>
<protein>
    <submittedName>
        <fullName evidence="1">Uncharacterized protein</fullName>
    </submittedName>
</protein>
<comment type="caution">
    <text evidence="1">The sequence shown here is derived from an EMBL/GenBank/DDBJ whole genome shotgun (WGS) entry which is preliminary data.</text>
</comment>
<dbReference type="Proteomes" id="UP000007820">
    <property type="component" value="Unassembled WGS sequence"/>
</dbReference>
<evidence type="ECO:0000313" key="1">
    <source>
        <dbReference type="EMBL" id="EGQ15980.1"/>
    </source>
</evidence>
<name>F9D1W4_PREDD</name>
<gene>
    <name evidence="1" type="ORF">HMPREF9136_0842</name>
</gene>
<dbReference type="EMBL" id="AFPW01000011">
    <property type="protein sequence ID" value="EGQ15980.1"/>
    <property type="molecule type" value="Genomic_DNA"/>
</dbReference>
<evidence type="ECO:0000313" key="2">
    <source>
        <dbReference type="Proteomes" id="UP000007820"/>
    </source>
</evidence>
<sequence>MFPVVFANMNGHARGQEHCTPHRVQKTTTNNHKQRYATV</sequence>
<accession>F9D1W4</accession>
<reference evidence="1 2" key="1">
    <citation type="submission" date="2011-04" db="EMBL/GenBank/DDBJ databases">
        <authorList>
            <person name="Muzny D."/>
            <person name="Qin X."/>
            <person name="Deng J."/>
            <person name="Jiang H."/>
            <person name="Liu Y."/>
            <person name="Qu J."/>
            <person name="Song X.-Z."/>
            <person name="Zhang L."/>
            <person name="Thornton R."/>
            <person name="Coyle M."/>
            <person name="Francisco L."/>
            <person name="Jackson L."/>
            <person name="Javaid M."/>
            <person name="Korchina V."/>
            <person name="Kovar C."/>
            <person name="Mata R."/>
            <person name="Mathew T."/>
            <person name="Ngo R."/>
            <person name="Nguyen L."/>
            <person name="Nguyen N."/>
            <person name="Okwuonu G."/>
            <person name="Ongeri F."/>
            <person name="Pham C."/>
            <person name="Simmons D."/>
            <person name="Wilczek-Boney K."/>
            <person name="Hale W."/>
            <person name="Jakkamsetti A."/>
            <person name="Pham P."/>
            <person name="Ruth R."/>
            <person name="San Lucas F."/>
            <person name="Warren J."/>
            <person name="Zhang J."/>
            <person name="Zhao Z."/>
            <person name="Zhou C."/>
            <person name="Zhu D."/>
            <person name="Lee S."/>
            <person name="Bess C."/>
            <person name="Blankenburg K."/>
            <person name="Forbes L."/>
            <person name="Fu Q."/>
            <person name="Gubbala S."/>
            <person name="Hirani K."/>
            <person name="Jayaseelan J.C."/>
            <person name="Lara F."/>
            <person name="Munidasa M."/>
            <person name="Palculict T."/>
            <person name="Patil S."/>
            <person name="Pu L.-L."/>
            <person name="Saada N."/>
            <person name="Tang L."/>
            <person name="Weissenberger G."/>
            <person name="Zhu Y."/>
            <person name="Hemphill L."/>
            <person name="Shang Y."/>
            <person name="Youmans B."/>
            <person name="Ayvaz T."/>
            <person name="Ross M."/>
            <person name="Santibanez J."/>
            <person name="Aqrawi P."/>
            <person name="Gross S."/>
            <person name="Joshi V."/>
            <person name="Fowler G."/>
            <person name="Nazareth L."/>
            <person name="Reid J."/>
            <person name="Worley K."/>
            <person name="Petrosino J."/>
            <person name="Highlander S."/>
            <person name="Gibbs R."/>
        </authorList>
    </citation>
    <scope>NUCLEOTIDE SEQUENCE [LARGE SCALE GENOMIC DNA]</scope>
    <source>
        <strain evidence="1 2">DSM 3688</strain>
    </source>
</reference>
<proteinExistence type="predicted"/>
<organism evidence="1 2">
    <name type="scientific">Prevotella dentalis (strain ATCC 49559 / DSM 3688 / JCM 13448 / NCTC 12043 / ES 2772)</name>
    <name type="common">Mitsuokella dentalis</name>
    <dbReference type="NCBI Taxonomy" id="908937"/>
    <lineage>
        <taxon>Bacteria</taxon>
        <taxon>Pseudomonadati</taxon>
        <taxon>Bacteroidota</taxon>
        <taxon>Bacteroidia</taxon>
        <taxon>Bacteroidales</taxon>
        <taxon>Prevotellaceae</taxon>
        <taxon>Prevotella</taxon>
    </lineage>
</organism>